<reference evidence="2 3" key="1">
    <citation type="journal article" date="2016" name="ISME J.">
        <title>Chasing the elusive Euryarchaeota class WSA2: genomes reveal a uniquely fastidious methyl-reducing methanogen.</title>
        <authorList>
            <person name="Nobu M.K."/>
            <person name="Narihiro T."/>
            <person name="Kuroda K."/>
            <person name="Mei R."/>
            <person name="Liu W.T."/>
        </authorList>
    </citation>
    <scope>NUCLEOTIDE SEQUENCE [LARGE SCALE GENOMIC DNA]</scope>
    <source>
        <strain evidence="2">B03fssc0709_Meth_Bin005</strain>
    </source>
</reference>
<dbReference type="AlphaFoldDB" id="A0A150IH94"/>
<dbReference type="EMBL" id="LNGE01000072">
    <property type="protein sequence ID" value="KYC44371.1"/>
    <property type="molecule type" value="Genomic_DNA"/>
</dbReference>
<evidence type="ECO:0000256" key="1">
    <source>
        <dbReference type="SAM" id="Phobius"/>
    </source>
</evidence>
<accession>A0A150IH94</accession>
<organism evidence="2 3">
    <name type="scientific">Candidatus Methanofastidiosum methylothiophilum</name>
    <dbReference type="NCBI Taxonomy" id="1705564"/>
    <lineage>
        <taxon>Archaea</taxon>
        <taxon>Methanobacteriati</taxon>
        <taxon>Methanobacteriota</taxon>
        <taxon>Stenosarchaea group</taxon>
        <taxon>Candidatus Methanofastidiosia</taxon>
        <taxon>Candidatus Methanofastidiosales</taxon>
        <taxon>Candidatus Methanofastidiosaceae</taxon>
        <taxon>Candidatus Methanofastidiosum</taxon>
    </lineage>
</organism>
<feature type="transmembrane region" description="Helical" evidence="1">
    <location>
        <begin position="6"/>
        <end position="25"/>
    </location>
</feature>
<gene>
    <name evidence="2" type="ORF">APG10_01770</name>
</gene>
<keyword evidence="1" id="KW-1133">Transmembrane helix</keyword>
<dbReference type="Proteomes" id="UP000092401">
    <property type="component" value="Unassembled WGS sequence"/>
</dbReference>
<keyword evidence="1" id="KW-0472">Membrane</keyword>
<proteinExistence type="predicted"/>
<name>A0A150IH94_9EURY</name>
<keyword evidence="1" id="KW-0812">Transmembrane</keyword>
<evidence type="ECO:0000313" key="3">
    <source>
        <dbReference type="Proteomes" id="UP000092401"/>
    </source>
</evidence>
<evidence type="ECO:0000313" key="2">
    <source>
        <dbReference type="EMBL" id="KYC44371.1"/>
    </source>
</evidence>
<comment type="caution">
    <text evidence="2">The sequence shown here is derived from an EMBL/GenBank/DDBJ whole genome shotgun (WGS) entry which is preliminary data.</text>
</comment>
<sequence>MIEIILLTAIIILASINLYYQYWNLKLLTRFIVMFVSLIGGKDNQKITSKTEGKA</sequence>
<protein>
    <submittedName>
        <fullName evidence="2">Uncharacterized protein</fullName>
    </submittedName>
</protein>